<dbReference type="InterPro" id="IPR014721">
    <property type="entry name" value="Ribsml_uS5_D2-typ_fold_subgr"/>
</dbReference>
<dbReference type="RefSeq" id="WP_263062142.1">
    <property type="nucleotide sequence ID" value="NZ_JAOUSE010000050.1"/>
</dbReference>
<evidence type="ECO:0000256" key="11">
    <source>
        <dbReference type="ARBA" id="ARBA00023098"/>
    </source>
</evidence>
<organism evidence="15 16">
    <name type="scientific">Pallidibacillus thermolactis</name>
    <dbReference type="NCBI Taxonomy" id="251051"/>
    <lineage>
        <taxon>Bacteria</taxon>
        <taxon>Bacillati</taxon>
        <taxon>Bacillota</taxon>
        <taxon>Bacilli</taxon>
        <taxon>Bacillales</taxon>
        <taxon>Bacillaceae</taxon>
        <taxon>Pallidibacillus</taxon>
    </lineage>
</organism>
<dbReference type="PANTHER" id="PTHR43290">
    <property type="entry name" value="MEVALONATE KINASE"/>
    <property type="match status" value="1"/>
</dbReference>
<evidence type="ECO:0000256" key="8">
    <source>
        <dbReference type="ARBA" id="ARBA00022777"/>
    </source>
</evidence>
<dbReference type="InterPro" id="IPR006205">
    <property type="entry name" value="Mev_gal_kin"/>
</dbReference>
<reference evidence="15 16" key="1">
    <citation type="submission" date="2022-10" db="EMBL/GenBank/DDBJ databases">
        <title>Description of Fervidibacillus gen. nov. in the family Fervidibacillaceae fam. nov. with two species, Fervidibacillus albus sp. nov., and Fervidibacillus halotolerans sp. nov., isolated from tidal flat sediments.</title>
        <authorList>
            <person name="Kwon K.K."/>
            <person name="Yang S.-H."/>
        </authorList>
    </citation>
    <scope>NUCLEOTIDE SEQUENCE [LARGE SCALE GENOMIC DNA]</scope>
    <source>
        <strain evidence="15 16">DSM 23332</strain>
    </source>
</reference>
<evidence type="ECO:0000259" key="14">
    <source>
        <dbReference type="Pfam" id="PF08544"/>
    </source>
</evidence>
<keyword evidence="11" id="KW-0443">Lipid metabolism</keyword>
<evidence type="ECO:0000313" key="16">
    <source>
        <dbReference type="Proteomes" id="UP001208656"/>
    </source>
</evidence>
<dbReference type="PRINTS" id="PR00959">
    <property type="entry name" value="MEVGALKINASE"/>
</dbReference>
<evidence type="ECO:0000256" key="4">
    <source>
        <dbReference type="ARBA" id="ARBA00022490"/>
    </source>
</evidence>
<dbReference type="Proteomes" id="UP001208656">
    <property type="component" value="Unassembled WGS sequence"/>
</dbReference>
<comment type="pathway">
    <text evidence="12">Isoprenoid biosynthesis; isopentenyl diphosphate biosynthesis via mevalonate pathway; isopentenyl diphosphate from (R)-mevalonate: step 1/3.</text>
</comment>
<dbReference type="InterPro" id="IPR006203">
    <property type="entry name" value="GHMP_knse_ATP-bd_CS"/>
</dbReference>
<protein>
    <recommendedName>
        <fullName evidence="3">mevalonate kinase</fullName>
        <ecNumber evidence="3">2.7.1.36</ecNumber>
    </recommendedName>
</protein>
<dbReference type="EMBL" id="JAOUSE010000050">
    <property type="protein sequence ID" value="MCU9595372.1"/>
    <property type="molecule type" value="Genomic_DNA"/>
</dbReference>
<dbReference type="PROSITE" id="PS00627">
    <property type="entry name" value="GHMP_KINASES_ATP"/>
    <property type="match status" value="1"/>
</dbReference>
<dbReference type="Pfam" id="PF08544">
    <property type="entry name" value="GHMP_kinases_C"/>
    <property type="match status" value="1"/>
</dbReference>
<dbReference type="PANTHER" id="PTHR43290:SF2">
    <property type="entry name" value="MEVALONATE KINASE"/>
    <property type="match status" value="1"/>
</dbReference>
<keyword evidence="8 15" id="KW-0418">Kinase</keyword>
<keyword evidence="4" id="KW-0963">Cytoplasm</keyword>
<keyword evidence="7" id="KW-0547">Nucleotide-binding</keyword>
<feature type="domain" description="GHMP kinase C-terminal" evidence="14">
    <location>
        <begin position="225"/>
        <end position="303"/>
    </location>
</feature>
<evidence type="ECO:0000256" key="9">
    <source>
        <dbReference type="ARBA" id="ARBA00022840"/>
    </source>
</evidence>
<dbReference type="EC" id="2.7.1.36" evidence="3"/>
<name>A0ABT2WI55_9BACI</name>
<keyword evidence="16" id="KW-1185">Reference proteome</keyword>
<dbReference type="GO" id="GO:0004496">
    <property type="term" value="F:mevalonate kinase activity"/>
    <property type="evidence" value="ECO:0007669"/>
    <property type="project" value="UniProtKB-EC"/>
</dbReference>
<feature type="domain" description="GHMP kinase N-terminal" evidence="13">
    <location>
        <begin position="76"/>
        <end position="150"/>
    </location>
</feature>
<dbReference type="Pfam" id="PF00288">
    <property type="entry name" value="GHMP_kinases_N"/>
    <property type="match status" value="1"/>
</dbReference>
<evidence type="ECO:0000256" key="5">
    <source>
        <dbReference type="ARBA" id="ARBA00022516"/>
    </source>
</evidence>
<evidence type="ECO:0000256" key="3">
    <source>
        <dbReference type="ARBA" id="ARBA00012103"/>
    </source>
</evidence>
<accession>A0ABT2WI55</accession>
<proteinExistence type="inferred from homology"/>
<evidence type="ECO:0000256" key="12">
    <source>
        <dbReference type="ARBA" id="ARBA00029438"/>
    </source>
</evidence>
<evidence type="ECO:0000256" key="7">
    <source>
        <dbReference type="ARBA" id="ARBA00022741"/>
    </source>
</evidence>
<comment type="similarity">
    <text evidence="2">Belongs to the GHMP kinase family. Mevalonate kinase subfamily.</text>
</comment>
<dbReference type="NCBIfam" id="TIGR00549">
    <property type="entry name" value="mevalon_kin"/>
    <property type="match status" value="1"/>
</dbReference>
<evidence type="ECO:0000256" key="1">
    <source>
        <dbReference type="ARBA" id="ARBA00004496"/>
    </source>
</evidence>
<dbReference type="SUPFAM" id="SSF55060">
    <property type="entry name" value="GHMP Kinase, C-terminal domain"/>
    <property type="match status" value="1"/>
</dbReference>
<dbReference type="SUPFAM" id="SSF54211">
    <property type="entry name" value="Ribosomal protein S5 domain 2-like"/>
    <property type="match status" value="1"/>
</dbReference>
<keyword evidence="10" id="KW-0460">Magnesium</keyword>
<gene>
    <name evidence="15" type="primary">mvk</name>
    <name evidence="15" type="ORF">OEV82_13060</name>
</gene>
<dbReference type="InterPro" id="IPR006204">
    <property type="entry name" value="GHMP_kinase_N_dom"/>
</dbReference>
<comment type="caution">
    <text evidence="15">The sequence shown here is derived from an EMBL/GenBank/DDBJ whole genome shotgun (WGS) entry which is preliminary data.</text>
</comment>
<evidence type="ECO:0000256" key="10">
    <source>
        <dbReference type="ARBA" id="ARBA00022842"/>
    </source>
</evidence>
<evidence type="ECO:0000256" key="2">
    <source>
        <dbReference type="ARBA" id="ARBA00006495"/>
    </source>
</evidence>
<evidence type="ECO:0000259" key="13">
    <source>
        <dbReference type="Pfam" id="PF00288"/>
    </source>
</evidence>
<dbReference type="Gene3D" id="3.30.230.10">
    <property type="match status" value="1"/>
</dbReference>
<keyword evidence="6 15" id="KW-0808">Transferase</keyword>
<keyword evidence="9" id="KW-0067">ATP-binding</keyword>
<evidence type="ECO:0000313" key="15">
    <source>
        <dbReference type="EMBL" id="MCU9595372.1"/>
    </source>
</evidence>
<keyword evidence="5" id="KW-0444">Lipid biosynthesis</keyword>
<dbReference type="InterPro" id="IPR020568">
    <property type="entry name" value="Ribosomal_Su5_D2-typ_SF"/>
</dbReference>
<dbReference type="InterPro" id="IPR036554">
    <property type="entry name" value="GHMP_kinase_C_sf"/>
</dbReference>
<comment type="subcellular location">
    <subcellularLocation>
        <location evidence="1">Cytoplasm</location>
    </subcellularLocation>
</comment>
<dbReference type="InterPro" id="IPR013750">
    <property type="entry name" value="GHMP_kinase_C_dom"/>
</dbReference>
<sequence>MFSSRNRAIGKAHSKLILIGEHAVVYGHPAIALPFPTLTVTCAIEEADSGIHLDSKLYSGPIDQIPKRLKGLAICIHKTIQEIGKHHNGLLLKIESMIPIGRGLGSSAAIAVAIVRSLFQYFNCELSDEKLRELVNIAEIYAHGNPSGIDMESVCCDEPIWFERGKGIASVAIRSSFYLVVADTGRAGDTRSAVGSIKHKLDKSPIQTKQSIDRIGQYTLDARNALIQGNLVQLGLLLNLAQTELEKLGVSDHGINHLVNIARNAGALGAKLTGGGRGGCIIALAENCVQAREISEQLNQNGAKRTWSFKVEETQQFQSITS</sequence>
<dbReference type="Gene3D" id="3.30.70.890">
    <property type="entry name" value="GHMP kinase, C-terminal domain"/>
    <property type="match status" value="1"/>
</dbReference>
<evidence type="ECO:0000256" key="6">
    <source>
        <dbReference type="ARBA" id="ARBA00022679"/>
    </source>
</evidence>